<gene>
    <name evidence="2" type="primary">RvY_16221-1</name>
    <name evidence="2" type="synonym">RvY_16221.1</name>
    <name evidence="2" type="ORF">RvY_16221</name>
</gene>
<organism evidence="2 3">
    <name type="scientific">Ramazzottius varieornatus</name>
    <name type="common">Water bear</name>
    <name type="synonym">Tardigrade</name>
    <dbReference type="NCBI Taxonomy" id="947166"/>
    <lineage>
        <taxon>Eukaryota</taxon>
        <taxon>Metazoa</taxon>
        <taxon>Ecdysozoa</taxon>
        <taxon>Tardigrada</taxon>
        <taxon>Eutardigrada</taxon>
        <taxon>Parachela</taxon>
        <taxon>Hypsibioidea</taxon>
        <taxon>Ramazzottiidae</taxon>
        <taxon>Ramazzottius</taxon>
    </lineage>
</organism>
<evidence type="ECO:0000313" key="2">
    <source>
        <dbReference type="EMBL" id="GAV06195.1"/>
    </source>
</evidence>
<sequence>MMMQPRNPQMVNCRCCGRQYGHWSIGIHEPQCQKKNQQEQANNRLAVRRSQNLSRVSVTPLGHGSDESAFDNQVVPTHLNRSNNEIQRHNDMPFRPNNQQMQRRSPRDVQGRPPFDSNPQPNDDILGHVRISYINGTEFGSDTYAIPRPPRPPPRAHGQPGRGQSHDMSTLLENMPRTVIRSTVLRLSHVYSVMLGKQHGNEFLFYGTRLS</sequence>
<dbReference type="EMBL" id="BDGG01000013">
    <property type="protein sequence ID" value="GAV06195.1"/>
    <property type="molecule type" value="Genomic_DNA"/>
</dbReference>
<feature type="compositionally biased region" description="Polar residues" evidence="1">
    <location>
        <begin position="70"/>
        <end position="85"/>
    </location>
</feature>
<dbReference type="OrthoDB" id="265955at2759"/>
<name>A0A1D1VXP2_RAMVA</name>
<reference evidence="2 3" key="1">
    <citation type="journal article" date="2016" name="Nat. Commun.">
        <title>Extremotolerant tardigrade genome and improved radiotolerance of human cultured cells by tardigrade-unique protein.</title>
        <authorList>
            <person name="Hashimoto T."/>
            <person name="Horikawa D.D."/>
            <person name="Saito Y."/>
            <person name="Kuwahara H."/>
            <person name="Kozuka-Hata H."/>
            <person name="Shin-I T."/>
            <person name="Minakuchi Y."/>
            <person name="Ohishi K."/>
            <person name="Motoyama A."/>
            <person name="Aizu T."/>
            <person name="Enomoto A."/>
            <person name="Kondo K."/>
            <person name="Tanaka S."/>
            <person name="Hara Y."/>
            <person name="Koshikawa S."/>
            <person name="Sagara H."/>
            <person name="Miura T."/>
            <person name="Yokobori S."/>
            <person name="Miyagawa K."/>
            <person name="Suzuki Y."/>
            <person name="Kubo T."/>
            <person name="Oyama M."/>
            <person name="Kohara Y."/>
            <person name="Fujiyama A."/>
            <person name="Arakawa K."/>
            <person name="Katayama T."/>
            <person name="Toyoda A."/>
            <person name="Kunieda T."/>
        </authorList>
    </citation>
    <scope>NUCLEOTIDE SEQUENCE [LARGE SCALE GENOMIC DNA]</scope>
    <source>
        <strain evidence="2 3">YOKOZUNA-1</strain>
    </source>
</reference>
<dbReference type="Pfam" id="PF13913">
    <property type="entry name" value="zf-C2HC_2"/>
    <property type="match status" value="1"/>
</dbReference>
<comment type="caution">
    <text evidence="2">The sequence shown here is derived from an EMBL/GenBank/DDBJ whole genome shotgun (WGS) entry which is preliminary data.</text>
</comment>
<feature type="region of interest" description="Disordered" evidence="1">
    <location>
        <begin position="140"/>
        <end position="168"/>
    </location>
</feature>
<dbReference type="Proteomes" id="UP000186922">
    <property type="component" value="Unassembled WGS sequence"/>
</dbReference>
<dbReference type="AlphaFoldDB" id="A0A1D1VXP2"/>
<feature type="region of interest" description="Disordered" evidence="1">
    <location>
        <begin position="49"/>
        <end position="126"/>
    </location>
</feature>
<evidence type="ECO:0000313" key="3">
    <source>
        <dbReference type="Proteomes" id="UP000186922"/>
    </source>
</evidence>
<evidence type="ECO:0000256" key="1">
    <source>
        <dbReference type="SAM" id="MobiDB-lite"/>
    </source>
</evidence>
<accession>A0A1D1VXP2</accession>
<proteinExistence type="predicted"/>
<protein>
    <submittedName>
        <fullName evidence="2">Uncharacterized protein</fullName>
    </submittedName>
</protein>
<keyword evidence="3" id="KW-1185">Reference proteome</keyword>